<dbReference type="Pfam" id="PF13959">
    <property type="entry name" value="CTE_SPB4"/>
    <property type="match status" value="1"/>
</dbReference>
<dbReference type="InterPro" id="IPR000629">
    <property type="entry name" value="RNA-helicase_DEAD-box_CS"/>
</dbReference>
<keyword evidence="3" id="KW-0698">rRNA processing</keyword>
<dbReference type="PANTHER" id="PTHR24031">
    <property type="entry name" value="RNA HELICASE"/>
    <property type="match status" value="1"/>
</dbReference>
<keyword evidence="7 9" id="KW-0067">ATP-binding</keyword>
<reference evidence="13 14" key="1">
    <citation type="journal article" date="2017" name="Environ. Microbiol.">
        <title>Decay of the glycolytic pathway and adaptation to intranuclear parasitism within Enterocytozoonidae microsporidia.</title>
        <authorList>
            <person name="Wiredu Boakye D."/>
            <person name="Jaroenlak P."/>
            <person name="Prachumwat A."/>
            <person name="Williams T.A."/>
            <person name="Bateman K.S."/>
            <person name="Itsathitphaisarn O."/>
            <person name="Sritunyalucksana K."/>
            <person name="Paszkiewicz K.H."/>
            <person name="Moore K.A."/>
            <person name="Stentiford G.D."/>
            <person name="Williams B.A."/>
        </authorList>
    </citation>
    <scope>NUCLEOTIDE SEQUENCE [LARGE SCALE GENOMIC DNA]</scope>
    <source>
        <strain evidence="14">canceri</strain>
    </source>
</reference>
<comment type="similarity">
    <text evidence="9">Belongs to the DEAD box helicase family.</text>
</comment>
<dbReference type="GO" id="GO:0003724">
    <property type="term" value="F:RNA helicase activity"/>
    <property type="evidence" value="ECO:0007669"/>
    <property type="project" value="UniProtKB-EC"/>
</dbReference>
<dbReference type="SMART" id="SM01178">
    <property type="entry name" value="DUF4217"/>
    <property type="match status" value="1"/>
</dbReference>
<dbReference type="InterPro" id="IPR011545">
    <property type="entry name" value="DEAD/DEAH_box_helicase_dom"/>
</dbReference>
<organism evidence="13 14">
    <name type="scientific">Hepatospora eriocheir</name>
    <dbReference type="NCBI Taxonomy" id="1081669"/>
    <lineage>
        <taxon>Eukaryota</taxon>
        <taxon>Fungi</taxon>
        <taxon>Fungi incertae sedis</taxon>
        <taxon>Microsporidia</taxon>
        <taxon>Hepatosporidae</taxon>
        <taxon>Hepatospora</taxon>
    </lineage>
</organism>
<comment type="domain">
    <text evidence="10">The Q motif is unique to and characteristic of the DEAD box family of RNA helicases and controls ATP binding and hydrolysis.</text>
</comment>
<dbReference type="AlphaFoldDB" id="A0A1X0QIZ0"/>
<dbReference type="PROSITE" id="PS00039">
    <property type="entry name" value="DEAD_ATP_HELICASE"/>
    <property type="match status" value="1"/>
</dbReference>
<evidence type="ECO:0000256" key="6">
    <source>
        <dbReference type="ARBA" id="ARBA00022806"/>
    </source>
</evidence>
<comment type="function">
    <text evidence="10">RNA helicase.</text>
</comment>
<dbReference type="InterPro" id="IPR027417">
    <property type="entry name" value="P-loop_NTPase"/>
</dbReference>
<dbReference type="EMBL" id="LTAI01000124">
    <property type="protein sequence ID" value="ORD99732.1"/>
    <property type="molecule type" value="Genomic_DNA"/>
</dbReference>
<dbReference type="GO" id="GO:0005524">
    <property type="term" value="F:ATP binding"/>
    <property type="evidence" value="ECO:0007669"/>
    <property type="project" value="UniProtKB-UniRule"/>
</dbReference>
<name>A0A1X0QIZ0_9MICR</name>
<dbReference type="InterPro" id="IPR025313">
    <property type="entry name" value="SPB4-like_CTE"/>
</dbReference>
<dbReference type="GO" id="GO:0005730">
    <property type="term" value="C:nucleolus"/>
    <property type="evidence" value="ECO:0007669"/>
    <property type="project" value="UniProtKB-SubCell"/>
</dbReference>
<evidence type="ECO:0000256" key="1">
    <source>
        <dbReference type="ARBA" id="ARBA00004604"/>
    </source>
</evidence>
<comment type="caution">
    <text evidence="13">The sequence shown here is derived from an EMBL/GenBank/DDBJ whole genome shotgun (WGS) entry which is preliminary data.</text>
</comment>
<dbReference type="EC" id="3.6.4.13" evidence="10"/>
<evidence type="ECO:0000259" key="12">
    <source>
        <dbReference type="PROSITE" id="PS51194"/>
    </source>
</evidence>
<evidence type="ECO:0000256" key="7">
    <source>
        <dbReference type="ARBA" id="ARBA00022840"/>
    </source>
</evidence>
<comment type="catalytic activity">
    <reaction evidence="10">
        <text>ATP + H2O = ADP + phosphate + H(+)</text>
        <dbReference type="Rhea" id="RHEA:13065"/>
        <dbReference type="ChEBI" id="CHEBI:15377"/>
        <dbReference type="ChEBI" id="CHEBI:15378"/>
        <dbReference type="ChEBI" id="CHEBI:30616"/>
        <dbReference type="ChEBI" id="CHEBI:43474"/>
        <dbReference type="ChEBI" id="CHEBI:456216"/>
        <dbReference type="EC" id="3.6.4.13"/>
    </reaction>
</comment>
<dbReference type="CDD" id="cd18787">
    <property type="entry name" value="SF2_C_DEAD"/>
    <property type="match status" value="1"/>
</dbReference>
<dbReference type="Gene3D" id="3.40.50.300">
    <property type="entry name" value="P-loop containing nucleotide triphosphate hydrolases"/>
    <property type="match status" value="2"/>
</dbReference>
<evidence type="ECO:0000256" key="8">
    <source>
        <dbReference type="ARBA" id="ARBA00022884"/>
    </source>
</evidence>
<keyword evidence="2" id="KW-0690">Ribosome biogenesis</keyword>
<dbReference type="SUPFAM" id="SSF52540">
    <property type="entry name" value="P-loop containing nucleoside triphosphate hydrolases"/>
    <property type="match status" value="1"/>
</dbReference>
<evidence type="ECO:0000256" key="9">
    <source>
        <dbReference type="RuleBase" id="RU000492"/>
    </source>
</evidence>
<evidence type="ECO:0000256" key="3">
    <source>
        <dbReference type="ARBA" id="ARBA00022552"/>
    </source>
</evidence>
<evidence type="ECO:0000259" key="11">
    <source>
        <dbReference type="PROSITE" id="PS51192"/>
    </source>
</evidence>
<dbReference type="PROSITE" id="PS51194">
    <property type="entry name" value="HELICASE_CTER"/>
    <property type="match status" value="1"/>
</dbReference>
<dbReference type="GO" id="GO:0006364">
    <property type="term" value="P:rRNA processing"/>
    <property type="evidence" value="ECO:0007669"/>
    <property type="project" value="UniProtKB-KW"/>
</dbReference>
<dbReference type="Proteomes" id="UP000192501">
    <property type="component" value="Unassembled WGS sequence"/>
</dbReference>
<protein>
    <recommendedName>
        <fullName evidence="10">ATP-dependent RNA helicase</fullName>
        <ecNumber evidence="10">3.6.4.13</ecNumber>
    </recommendedName>
</protein>
<evidence type="ECO:0000313" key="13">
    <source>
        <dbReference type="EMBL" id="ORD99732.1"/>
    </source>
</evidence>
<sequence>MFKNFSFLNLKLVDVLEANGFREPTKIQTETIKKFNRDIVVQSQTGSGKTLAYLIPIANYLYIRSSSMSSIISLIVAPTRELALQIQKVADMLNLSSICFIGGEDATKLENIKIEASVVIGTPGIINFIVKNHHKDFQKIKYLILDEADRLLSLNFETQIKSIISHIPRQNRITGFFSATINENVRKLAKQTINFIEIIIDEILPSNLVLKYMITQPEHKLNILMNLIEKNKKVIVFFNTCLEVDYFYQLINKKIFDNKLIKIHGKMKQSDRCEIFKEVIDCDKFVLLCTDVISRGIDIKNIDLVVHFDIPKESSSIIHRSGRTARNNQVGESILFLMENESKYVKYLKIKEKLKDEEIVEIKTHLPAKDIFDQTEIEDENLNVKAFVSYLRSYKEHLANFVLNIKELNMESQLKLFKLKKMPIFKEFKRSFKK</sequence>
<evidence type="ECO:0000313" key="14">
    <source>
        <dbReference type="Proteomes" id="UP000192501"/>
    </source>
</evidence>
<dbReference type="GO" id="GO:0003723">
    <property type="term" value="F:RNA binding"/>
    <property type="evidence" value="ECO:0007669"/>
    <property type="project" value="UniProtKB-UniRule"/>
</dbReference>
<comment type="subcellular location">
    <subcellularLocation>
        <location evidence="1">Nucleus</location>
        <location evidence="1">Nucleolus</location>
    </subcellularLocation>
</comment>
<accession>A0A1X0QIZ0</accession>
<dbReference type="Pfam" id="PF00270">
    <property type="entry name" value="DEAD"/>
    <property type="match status" value="1"/>
</dbReference>
<evidence type="ECO:0000256" key="10">
    <source>
        <dbReference type="RuleBase" id="RU365068"/>
    </source>
</evidence>
<keyword evidence="8 10" id="KW-0694">RNA-binding</keyword>
<dbReference type="VEuPathDB" id="MicrosporidiaDB:HERIO_2693"/>
<evidence type="ECO:0000256" key="5">
    <source>
        <dbReference type="ARBA" id="ARBA00022801"/>
    </source>
</evidence>
<dbReference type="Pfam" id="PF00271">
    <property type="entry name" value="Helicase_C"/>
    <property type="match status" value="1"/>
</dbReference>
<dbReference type="CDD" id="cd00268">
    <property type="entry name" value="DEADc"/>
    <property type="match status" value="1"/>
</dbReference>
<feature type="domain" description="Helicase C-terminal" evidence="12">
    <location>
        <begin position="220"/>
        <end position="370"/>
    </location>
</feature>
<proteinExistence type="inferred from homology"/>
<keyword evidence="6 9" id="KW-0347">Helicase</keyword>
<dbReference type="VEuPathDB" id="MicrosporidiaDB:A0H76_299"/>
<keyword evidence="4 9" id="KW-0547">Nucleotide-binding</keyword>
<dbReference type="SMART" id="SM00487">
    <property type="entry name" value="DEXDc"/>
    <property type="match status" value="1"/>
</dbReference>
<dbReference type="InterPro" id="IPR001650">
    <property type="entry name" value="Helicase_C-like"/>
</dbReference>
<dbReference type="GO" id="GO:0016887">
    <property type="term" value="F:ATP hydrolysis activity"/>
    <property type="evidence" value="ECO:0007669"/>
    <property type="project" value="RHEA"/>
</dbReference>
<feature type="domain" description="Helicase ATP-binding" evidence="11">
    <location>
        <begin position="30"/>
        <end position="199"/>
    </location>
</feature>
<dbReference type="InterPro" id="IPR014001">
    <property type="entry name" value="Helicase_ATP-bd"/>
</dbReference>
<keyword evidence="5 9" id="KW-0378">Hydrolase</keyword>
<dbReference type="PROSITE" id="PS51192">
    <property type="entry name" value="HELICASE_ATP_BIND_1"/>
    <property type="match status" value="1"/>
</dbReference>
<evidence type="ECO:0000256" key="4">
    <source>
        <dbReference type="ARBA" id="ARBA00022741"/>
    </source>
</evidence>
<gene>
    <name evidence="13" type="primary">SPB4</name>
    <name evidence="13" type="ORF">A0H76_299</name>
</gene>
<evidence type="ECO:0000256" key="2">
    <source>
        <dbReference type="ARBA" id="ARBA00022517"/>
    </source>
</evidence>
<dbReference type="InterPro" id="IPR044742">
    <property type="entry name" value="DEAD/DEAH_RhlB"/>
</dbReference>
<dbReference type="SMART" id="SM00490">
    <property type="entry name" value="HELICc"/>
    <property type="match status" value="1"/>
</dbReference>